<comment type="caution">
    <text evidence="1">The sequence shown here is derived from an EMBL/GenBank/DDBJ whole genome shotgun (WGS) entry which is preliminary data.</text>
</comment>
<dbReference type="Proteomes" id="UP000554004">
    <property type="component" value="Unassembled WGS sequence"/>
</dbReference>
<gene>
    <name evidence="1" type="ORF">GX618_01620</name>
</gene>
<evidence type="ECO:0000313" key="1">
    <source>
        <dbReference type="EMBL" id="NLE30953.1"/>
    </source>
</evidence>
<organism evidence="1 2">
    <name type="scientific">Candidatus Dojkabacteria bacterium</name>
    <dbReference type="NCBI Taxonomy" id="2099670"/>
    <lineage>
        <taxon>Bacteria</taxon>
        <taxon>Candidatus Dojkabacteria</taxon>
    </lineage>
</organism>
<dbReference type="AlphaFoldDB" id="A0A847ESJ8"/>
<accession>A0A847ESJ8</accession>
<protein>
    <recommendedName>
        <fullName evidence="3">Transglycosylase SLT domain-containing protein</fullName>
    </recommendedName>
</protein>
<sequence length="195" mass="22086">MEPKKESGALLLVVIVLVFGMMSTGESEGLNPSPQSTPTPTPYFIPSGVIEDVWNDIMIGVQAARGNGVECDPVLLYAIKVVETGENYCDEAWEEVERPNACASQEDVLGMYQFLNETFQRNAERYNVQGSVWDPKISSEVACYFIHDEAHISLTQTQEEFLEEFAHKGYIWNKYEQEALQIYEIGIYLTNQLKE</sequence>
<reference evidence="1 2" key="1">
    <citation type="journal article" date="2020" name="Biotechnol. Biofuels">
        <title>New insights from the biogas microbiome by comprehensive genome-resolved metagenomics of nearly 1600 species originating from multiple anaerobic digesters.</title>
        <authorList>
            <person name="Campanaro S."/>
            <person name="Treu L."/>
            <person name="Rodriguez-R L.M."/>
            <person name="Kovalovszki A."/>
            <person name="Ziels R.M."/>
            <person name="Maus I."/>
            <person name="Zhu X."/>
            <person name="Kougias P.G."/>
            <person name="Basile A."/>
            <person name="Luo G."/>
            <person name="Schluter A."/>
            <person name="Konstantinidis K.T."/>
            <person name="Angelidaki I."/>
        </authorList>
    </citation>
    <scope>NUCLEOTIDE SEQUENCE [LARGE SCALE GENOMIC DNA]</scope>
    <source>
        <strain evidence="1">AS06rmzACSIP_421</strain>
    </source>
</reference>
<evidence type="ECO:0008006" key="3">
    <source>
        <dbReference type="Google" id="ProtNLM"/>
    </source>
</evidence>
<evidence type="ECO:0000313" key="2">
    <source>
        <dbReference type="Proteomes" id="UP000554004"/>
    </source>
</evidence>
<proteinExistence type="predicted"/>
<name>A0A847ESJ8_9BACT</name>
<dbReference type="EMBL" id="JAAZAL010000056">
    <property type="protein sequence ID" value="NLE30953.1"/>
    <property type="molecule type" value="Genomic_DNA"/>
</dbReference>